<dbReference type="PIRSF" id="PIRSF021383">
    <property type="entry name" value="YunB"/>
    <property type="match status" value="1"/>
</dbReference>
<dbReference type="NCBIfam" id="TIGR02832">
    <property type="entry name" value="spo_yunB"/>
    <property type="match status" value="1"/>
</dbReference>
<keyword evidence="1" id="KW-0812">Transmembrane</keyword>
<name>A0A926RWH8_9BACI</name>
<accession>A0A926RWH8</accession>
<protein>
    <submittedName>
        <fullName evidence="2">Sporulation protein YunB</fullName>
    </submittedName>
</protein>
<dbReference type="InterPro" id="IPR014197">
    <property type="entry name" value="Sporulation_prot_YunB"/>
</dbReference>
<evidence type="ECO:0000256" key="1">
    <source>
        <dbReference type="SAM" id="Phobius"/>
    </source>
</evidence>
<keyword evidence="3" id="KW-1185">Reference proteome</keyword>
<evidence type="ECO:0000313" key="3">
    <source>
        <dbReference type="Proteomes" id="UP000626844"/>
    </source>
</evidence>
<dbReference type="EMBL" id="JACXAI010000012">
    <property type="protein sequence ID" value="MBD1380808.1"/>
    <property type="molecule type" value="Genomic_DNA"/>
</dbReference>
<dbReference type="Proteomes" id="UP000626844">
    <property type="component" value="Unassembled WGS sequence"/>
</dbReference>
<comment type="caution">
    <text evidence="2">The sequence shown here is derived from an EMBL/GenBank/DDBJ whole genome shotgun (WGS) entry which is preliminary data.</text>
</comment>
<sequence length="269" mass="29356">MPISLLACINIACKGGIDLAKFHGLLPRRGPLPFRYLLLLSFVFFILLTTLGLWLINRGLEPTLVSVAETETKRIATLVINNAVNKQVEEGKNTGKIISVEKDKDGKITSVNLDTHLINSMQAKITNRVQQELQEAEKGNVELLELPDEEFEASGPDEDGIIYYIPLGQATNNALLGNLGPRIPVRFYVVGNVISDVTNTIEEYGINNAAIRVSIHIKVNVQVVVPFETQMATVENTIPVVNRIIPGDVPNFFNGGGDSSPSIEIPSGD</sequence>
<feature type="transmembrane region" description="Helical" evidence="1">
    <location>
        <begin position="36"/>
        <end position="56"/>
    </location>
</feature>
<dbReference type="AlphaFoldDB" id="A0A926RWH8"/>
<organism evidence="2 3">
    <name type="scientific">Metabacillus arenae</name>
    <dbReference type="NCBI Taxonomy" id="2771434"/>
    <lineage>
        <taxon>Bacteria</taxon>
        <taxon>Bacillati</taxon>
        <taxon>Bacillota</taxon>
        <taxon>Bacilli</taxon>
        <taxon>Bacillales</taxon>
        <taxon>Bacillaceae</taxon>
        <taxon>Metabacillus</taxon>
    </lineage>
</organism>
<keyword evidence="1" id="KW-0472">Membrane</keyword>
<reference evidence="2" key="1">
    <citation type="submission" date="2020-09" db="EMBL/GenBank/DDBJ databases">
        <title>A novel bacterium of genus Bacillus, isolated from South China Sea.</title>
        <authorList>
            <person name="Huang H."/>
            <person name="Mo K."/>
            <person name="Hu Y."/>
        </authorList>
    </citation>
    <scope>NUCLEOTIDE SEQUENCE</scope>
    <source>
        <strain evidence="2">IB182487</strain>
    </source>
</reference>
<keyword evidence="1" id="KW-1133">Transmembrane helix</keyword>
<dbReference type="Pfam" id="PF09560">
    <property type="entry name" value="Spore_YunB"/>
    <property type="match status" value="1"/>
</dbReference>
<proteinExistence type="predicted"/>
<gene>
    <name evidence="2" type="primary">yunB</name>
    <name evidence="2" type="ORF">IC621_11250</name>
</gene>
<evidence type="ECO:0000313" key="2">
    <source>
        <dbReference type="EMBL" id="MBD1380808.1"/>
    </source>
</evidence>